<evidence type="ECO:0008006" key="3">
    <source>
        <dbReference type="Google" id="ProtNLM"/>
    </source>
</evidence>
<sequence length="129" mass="13952">MFLGNLVIIITIKNIMHWSLDVKKNGINIILGAFAVTLTACSFVSLNPQAESTTVLPKGSSYTNCKYLGNTNVSIWSKATTFQSQEKAESQLDTLARNEAASMGGNTVTPTSEIVNGQRTYGVYNCPVK</sequence>
<proteinExistence type="predicted"/>
<name>A0A2I7N954_9NEIS</name>
<dbReference type="Proteomes" id="UP000236655">
    <property type="component" value="Chromosome"/>
</dbReference>
<gene>
    <name evidence="1" type="ORF">CUN60_12015</name>
</gene>
<keyword evidence="2" id="KW-1185">Reference proteome</keyword>
<dbReference type="AlphaFoldDB" id="A0A2I7N954"/>
<dbReference type="Pfam" id="PF13698">
    <property type="entry name" value="DUF4156"/>
    <property type="match status" value="1"/>
</dbReference>
<evidence type="ECO:0000313" key="2">
    <source>
        <dbReference type="Proteomes" id="UP000236655"/>
    </source>
</evidence>
<dbReference type="EMBL" id="CP024847">
    <property type="protein sequence ID" value="AUR52987.1"/>
    <property type="molecule type" value="Genomic_DNA"/>
</dbReference>
<organism evidence="1 2">
    <name type="scientific">Aquella oligotrophica</name>
    <dbReference type="NCBI Taxonomy" id="2067065"/>
    <lineage>
        <taxon>Bacteria</taxon>
        <taxon>Pseudomonadati</taxon>
        <taxon>Pseudomonadota</taxon>
        <taxon>Betaproteobacteria</taxon>
        <taxon>Neisseriales</taxon>
        <taxon>Neisseriaceae</taxon>
        <taxon>Aquella</taxon>
    </lineage>
</organism>
<dbReference type="KEGG" id="nba:CUN60_12015"/>
<accession>A0A2I7N954</accession>
<evidence type="ECO:0000313" key="1">
    <source>
        <dbReference type="EMBL" id="AUR52987.1"/>
    </source>
</evidence>
<protein>
    <recommendedName>
        <fullName evidence="3">DUF4156 domain-containing protein</fullName>
    </recommendedName>
</protein>
<dbReference type="InterPro" id="IPR025294">
    <property type="entry name" value="DUF4156"/>
</dbReference>
<reference evidence="2" key="1">
    <citation type="submission" date="2017-11" db="EMBL/GenBank/DDBJ databases">
        <authorList>
            <person name="Chan K.G."/>
            <person name="Lee L.S."/>
        </authorList>
    </citation>
    <scope>NUCLEOTIDE SEQUENCE [LARGE SCALE GENOMIC DNA]</scope>
    <source>
        <strain evidence="2">DSM 100970</strain>
    </source>
</reference>